<dbReference type="Proteomes" id="UP000612055">
    <property type="component" value="Unassembled WGS sequence"/>
</dbReference>
<evidence type="ECO:0000313" key="2">
    <source>
        <dbReference type="Proteomes" id="UP000612055"/>
    </source>
</evidence>
<proteinExistence type="predicted"/>
<dbReference type="AlphaFoldDB" id="A0A835XVH6"/>
<sequence>MSLQLIRGAVLAGLRQNGSAARAALGAVRHFSAAAEDPDKDPGEDPVAVERFRAAKNFRRRADGRVFLKSPAGEGWMETKLDGYVEGSLLLLDPEGLVYYLVSEDLKQIDLSNDQLVAQLFADGSWDGIKMPLYTQVTDVGLQHVRMTPQQFRSIFTVLRQAPGQGGPTGMAQ</sequence>
<reference evidence="1" key="1">
    <citation type="journal article" date="2020" name="bioRxiv">
        <title>Comparative genomics of Chlamydomonas.</title>
        <authorList>
            <person name="Craig R.J."/>
            <person name="Hasan A.R."/>
            <person name="Ness R.W."/>
            <person name="Keightley P.D."/>
        </authorList>
    </citation>
    <scope>NUCLEOTIDE SEQUENCE</scope>
    <source>
        <strain evidence="1">CCAP 11/70</strain>
    </source>
</reference>
<organism evidence="1 2">
    <name type="scientific">Edaphochlamys debaryana</name>
    <dbReference type="NCBI Taxonomy" id="47281"/>
    <lineage>
        <taxon>Eukaryota</taxon>
        <taxon>Viridiplantae</taxon>
        <taxon>Chlorophyta</taxon>
        <taxon>core chlorophytes</taxon>
        <taxon>Chlorophyceae</taxon>
        <taxon>CS clade</taxon>
        <taxon>Chlamydomonadales</taxon>
        <taxon>Chlamydomonadales incertae sedis</taxon>
        <taxon>Edaphochlamys</taxon>
    </lineage>
</organism>
<accession>A0A835XVH6</accession>
<protein>
    <submittedName>
        <fullName evidence="1">Uncharacterized protein</fullName>
    </submittedName>
</protein>
<keyword evidence="2" id="KW-1185">Reference proteome</keyword>
<dbReference type="OrthoDB" id="535787at2759"/>
<name>A0A835XVH6_9CHLO</name>
<gene>
    <name evidence="1" type="ORF">HYH03_013749</name>
</gene>
<dbReference type="EMBL" id="JAEHOE010000094">
    <property type="protein sequence ID" value="KAG2487610.1"/>
    <property type="molecule type" value="Genomic_DNA"/>
</dbReference>
<comment type="caution">
    <text evidence="1">The sequence shown here is derived from an EMBL/GenBank/DDBJ whole genome shotgun (WGS) entry which is preliminary data.</text>
</comment>
<evidence type="ECO:0000313" key="1">
    <source>
        <dbReference type="EMBL" id="KAG2487610.1"/>
    </source>
</evidence>